<dbReference type="EMBL" id="PIDS01001038">
    <property type="protein sequence ID" value="PLL29473.1"/>
    <property type="molecule type" value="Genomic_DNA"/>
</dbReference>
<evidence type="ECO:0000313" key="1">
    <source>
        <dbReference type="EMBL" id="PLL29473.1"/>
    </source>
</evidence>
<reference evidence="1 2" key="1">
    <citation type="submission" date="2017-11" db="EMBL/GenBank/DDBJ databases">
        <authorList>
            <person name="Han C.G."/>
        </authorList>
    </citation>
    <scope>NUCLEOTIDE SEQUENCE [LARGE SCALE GENOMIC DNA]</scope>
    <source>
        <strain evidence="1 2">A11</strain>
    </source>
</reference>
<dbReference type="PROSITE" id="PS51257">
    <property type="entry name" value="PROKAR_LIPOPROTEIN"/>
    <property type="match status" value="1"/>
</dbReference>
<organism evidence="1 2">
    <name type="scientific">Klebsiella michiganensis</name>
    <dbReference type="NCBI Taxonomy" id="1134687"/>
    <lineage>
        <taxon>Bacteria</taxon>
        <taxon>Pseudomonadati</taxon>
        <taxon>Pseudomonadota</taxon>
        <taxon>Gammaproteobacteria</taxon>
        <taxon>Enterobacterales</taxon>
        <taxon>Enterobacteriaceae</taxon>
        <taxon>Klebsiella/Raoultella group</taxon>
        <taxon>Klebsiella</taxon>
    </lineage>
</organism>
<dbReference type="Gene3D" id="1.20.1600.10">
    <property type="entry name" value="Outer membrane efflux proteins (OEP)"/>
    <property type="match status" value="1"/>
</dbReference>
<comment type="caution">
    <text evidence="1">The sequence shown here is derived from an EMBL/GenBank/DDBJ whole genome shotgun (WGS) entry which is preliminary data.</text>
</comment>
<gene>
    <name evidence="1" type="ORF">CWN50_24180</name>
</gene>
<name>A0A2J4QEK1_9ENTR</name>
<dbReference type="AlphaFoldDB" id="A0A2J4QEK1"/>
<dbReference type="Proteomes" id="UP000234505">
    <property type="component" value="Unassembled WGS sequence"/>
</dbReference>
<reference evidence="1 2" key="2">
    <citation type="submission" date="2018-01" db="EMBL/GenBank/DDBJ databases">
        <title>Genomic study of Klebsiella pneumoniae.</title>
        <authorList>
            <person name="Yang Y."/>
            <person name="Bicalho R."/>
        </authorList>
    </citation>
    <scope>NUCLEOTIDE SEQUENCE [LARGE SCALE GENOMIC DNA]</scope>
    <source>
        <strain evidence="1 2">A11</strain>
    </source>
</reference>
<accession>A0A2J4QEK1</accession>
<feature type="non-terminal residue" evidence="1">
    <location>
        <position position="84"/>
    </location>
</feature>
<sequence>MRPLTLLPLIILLTGCGNLTRSDYQRPLLSVPENWQRTEGDSIARSQEKAQRWWDRFGDERLSRVVGQVLESNNDLAAAALTLK</sequence>
<dbReference type="SUPFAM" id="SSF56954">
    <property type="entry name" value="Outer membrane efflux proteins (OEP)"/>
    <property type="match status" value="1"/>
</dbReference>
<proteinExistence type="predicted"/>
<evidence type="ECO:0000313" key="2">
    <source>
        <dbReference type="Proteomes" id="UP000234505"/>
    </source>
</evidence>
<protein>
    <submittedName>
        <fullName evidence="1">RND transporter</fullName>
    </submittedName>
</protein>